<feature type="non-terminal residue" evidence="1">
    <location>
        <position position="1"/>
    </location>
</feature>
<reference evidence="1" key="1">
    <citation type="submission" date="2019-05" db="EMBL/GenBank/DDBJ databases">
        <authorList>
            <person name="Piombo E."/>
        </authorList>
    </citation>
    <scope>NUCLEOTIDE SEQUENCE</scope>
    <source>
        <strain evidence="1">C2S</strain>
    </source>
</reference>
<dbReference type="EMBL" id="CABFJX010000312">
    <property type="protein sequence ID" value="VTT70899.1"/>
    <property type="molecule type" value="Genomic_DNA"/>
</dbReference>
<organism evidence="1 2">
    <name type="scientific">Fusarium fujikuroi</name>
    <name type="common">Bakanae and foot rot disease fungus</name>
    <name type="synonym">Gibberella fujikuroi</name>
    <dbReference type="NCBI Taxonomy" id="5127"/>
    <lineage>
        <taxon>Eukaryota</taxon>
        <taxon>Fungi</taxon>
        <taxon>Dikarya</taxon>
        <taxon>Ascomycota</taxon>
        <taxon>Pezizomycotina</taxon>
        <taxon>Sordariomycetes</taxon>
        <taxon>Hypocreomycetidae</taxon>
        <taxon>Hypocreales</taxon>
        <taxon>Nectriaceae</taxon>
        <taxon>Fusarium</taxon>
        <taxon>Fusarium fujikuroi species complex</taxon>
    </lineage>
</organism>
<protein>
    <submittedName>
        <fullName evidence="1">Uncharacterized protein</fullName>
    </submittedName>
</protein>
<accession>A0A9Q9RNI2</accession>
<sequence length="355" mass="40985">CVFISPDLLNMYVAHAIATNETYRLGVEQIIWYDATLLPSGGDGDLFHEYSDESDEQFPEEIAAEAQESFAWFPKPLPGYQWAVTSPWDGDDAVEEDKSLWHGFRIVTKVLAEEKHNVTELMLDAYQLNTGINHFALNRGTEEYDNFCDIVRRPGFQKLHSLLVGFYLAEKYEIYDKGYLHDALCGATDMRHFSFHTDFATNRHSLTIDMYKYTSLFDVFPIDRWQQLTHFGLSNVLVAKSDLITFLSKLPPTVQTVELSFLTFMEGDGHYISLMEDIRDKLDWKHRPLEGRIKILAKIFCYLSYCGRYICVDKEVEEFVYNDGPQPFQLRQRGNSSDVDPGTGVLKDLFNPAWE</sequence>
<comment type="caution">
    <text evidence="1">The sequence shown here is derived from an EMBL/GenBank/DDBJ whole genome shotgun (WGS) entry which is preliminary data.</text>
</comment>
<dbReference type="AlphaFoldDB" id="A0A9Q9RNI2"/>
<proteinExistence type="predicted"/>
<evidence type="ECO:0000313" key="2">
    <source>
        <dbReference type="Proteomes" id="UP000760494"/>
    </source>
</evidence>
<dbReference type="Proteomes" id="UP000760494">
    <property type="component" value="Unassembled WGS sequence"/>
</dbReference>
<gene>
    <name evidence="1" type="ORF">C2S_8174</name>
</gene>
<evidence type="ECO:0000313" key="1">
    <source>
        <dbReference type="EMBL" id="VTT70899.1"/>
    </source>
</evidence>
<name>A0A9Q9RNI2_FUSFU</name>